<reference evidence="2" key="1">
    <citation type="submission" date="2022-05" db="EMBL/GenBank/DDBJ databases">
        <title>Halomonas geminus sp. nov. and Halomonas llamarensis sp. nov. isolated from high-altitude salars of the Atacama Desert.</title>
        <authorList>
            <person name="Hintersatz C."/>
            <person name="Rojas L.A."/>
            <person name="Wei T.-S."/>
            <person name="Kutschke S."/>
            <person name="Lehmann F."/>
            <person name="Jain R."/>
            <person name="Pollmann K."/>
        </authorList>
    </citation>
    <scope>NUCLEOTIDE SEQUENCE</scope>
    <source>
        <strain evidence="2">ATCHA</strain>
    </source>
</reference>
<gene>
    <name evidence="2" type="ORF">M8006_12985</name>
</gene>
<sequence>MKKVSFFVGKLVRNVGIVFVKNRFFALGQLGFWGSAAYMYSGSFVGSFLYFVFLVNFLYVAIGVEFLFKSK</sequence>
<evidence type="ECO:0000313" key="3">
    <source>
        <dbReference type="Proteomes" id="UP001165308"/>
    </source>
</evidence>
<dbReference type="EMBL" id="JAMJPJ010000024">
    <property type="protein sequence ID" value="MCL7930880.1"/>
    <property type="molecule type" value="Genomic_DNA"/>
</dbReference>
<comment type="caution">
    <text evidence="2">The sequence shown here is derived from an EMBL/GenBank/DDBJ whole genome shotgun (WGS) entry which is preliminary data.</text>
</comment>
<keyword evidence="1" id="KW-0812">Transmembrane</keyword>
<keyword evidence="1" id="KW-0472">Membrane</keyword>
<accession>A0ABT0SSS2</accession>
<keyword evidence="1" id="KW-1133">Transmembrane helix</keyword>
<dbReference type="RefSeq" id="WP_250082867.1">
    <property type="nucleotide sequence ID" value="NZ_JAMJPJ010000024.1"/>
</dbReference>
<dbReference type="Proteomes" id="UP001165308">
    <property type="component" value="Unassembled WGS sequence"/>
</dbReference>
<proteinExistence type="predicted"/>
<keyword evidence="3" id="KW-1185">Reference proteome</keyword>
<evidence type="ECO:0000256" key="1">
    <source>
        <dbReference type="SAM" id="Phobius"/>
    </source>
</evidence>
<protein>
    <submittedName>
        <fullName evidence="2">Uncharacterized protein</fullName>
    </submittedName>
</protein>
<feature type="transmembrane region" description="Helical" evidence="1">
    <location>
        <begin position="47"/>
        <end position="68"/>
    </location>
</feature>
<organism evidence="2 3">
    <name type="scientific">Halomonas llamarensis</name>
    <dbReference type="NCBI Taxonomy" id="2945104"/>
    <lineage>
        <taxon>Bacteria</taxon>
        <taxon>Pseudomonadati</taxon>
        <taxon>Pseudomonadota</taxon>
        <taxon>Gammaproteobacteria</taxon>
        <taxon>Oceanospirillales</taxon>
        <taxon>Halomonadaceae</taxon>
        <taxon>Halomonas</taxon>
    </lineage>
</organism>
<name>A0ABT0SSS2_9GAMM</name>
<evidence type="ECO:0000313" key="2">
    <source>
        <dbReference type="EMBL" id="MCL7930880.1"/>
    </source>
</evidence>